<evidence type="ECO:0000313" key="4">
    <source>
        <dbReference type="Proteomes" id="UP001271007"/>
    </source>
</evidence>
<comment type="caution">
    <text evidence="3">The sequence shown here is derived from an EMBL/GenBank/DDBJ whole genome shotgun (WGS) entry which is preliminary data.</text>
</comment>
<proteinExistence type="predicted"/>
<protein>
    <recommendedName>
        <fullName evidence="2">2EXR domain-containing protein</fullName>
    </recommendedName>
</protein>
<sequence>MLIMRKRQRGDDDDDDTYDSGYDEGIPPERSNRHKRMRRHIVEDDEDMDDITTSTTSTNPLMSLPPELRNTIWDLVLPEKKDRLSIFSFTRGTYSKKYHGPRDYHFLEPAVLSVCKAIRNELLPIIYLGCPLVVGTRSFELDKPCEWLNHLSQQLGGRWPDFTMYIMAPEWEDMETWFSLVKFGYEYDDGSGADSIQCSRRGRLMVAFKELFAVGVQAKEDGASVDQLQAYFDDWLSQWGEDWVNEEG</sequence>
<reference evidence="3" key="1">
    <citation type="submission" date="2023-04" db="EMBL/GenBank/DDBJ databases">
        <title>Black Yeasts Isolated from many extreme environments.</title>
        <authorList>
            <person name="Coleine C."/>
            <person name="Stajich J.E."/>
            <person name="Selbmann L."/>
        </authorList>
    </citation>
    <scope>NUCLEOTIDE SEQUENCE</scope>
    <source>
        <strain evidence="3">CCFEE 5312</strain>
    </source>
</reference>
<evidence type="ECO:0000256" key="1">
    <source>
        <dbReference type="SAM" id="MobiDB-lite"/>
    </source>
</evidence>
<evidence type="ECO:0000313" key="3">
    <source>
        <dbReference type="EMBL" id="KAK3050983.1"/>
    </source>
</evidence>
<name>A0AAJ0G6N3_9PEZI</name>
<feature type="domain" description="2EXR" evidence="2">
    <location>
        <begin position="63"/>
        <end position="126"/>
    </location>
</feature>
<dbReference type="Proteomes" id="UP001271007">
    <property type="component" value="Unassembled WGS sequence"/>
</dbReference>
<dbReference type="EMBL" id="JAWDJX010000028">
    <property type="protein sequence ID" value="KAK3050983.1"/>
    <property type="molecule type" value="Genomic_DNA"/>
</dbReference>
<organism evidence="3 4">
    <name type="scientific">Extremus antarcticus</name>
    <dbReference type="NCBI Taxonomy" id="702011"/>
    <lineage>
        <taxon>Eukaryota</taxon>
        <taxon>Fungi</taxon>
        <taxon>Dikarya</taxon>
        <taxon>Ascomycota</taxon>
        <taxon>Pezizomycotina</taxon>
        <taxon>Dothideomycetes</taxon>
        <taxon>Dothideomycetidae</taxon>
        <taxon>Mycosphaerellales</taxon>
        <taxon>Extremaceae</taxon>
        <taxon>Extremus</taxon>
    </lineage>
</organism>
<evidence type="ECO:0000259" key="2">
    <source>
        <dbReference type="Pfam" id="PF20150"/>
    </source>
</evidence>
<gene>
    <name evidence="3" type="ORF">LTR09_007732</name>
</gene>
<dbReference type="AlphaFoldDB" id="A0AAJ0G6N3"/>
<feature type="region of interest" description="Disordered" evidence="1">
    <location>
        <begin position="1"/>
        <end position="38"/>
    </location>
</feature>
<dbReference type="InterPro" id="IPR045518">
    <property type="entry name" value="2EXR"/>
</dbReference>
<accession>A0AAJ0G6N3</accession>
<keyword evidence="4" id="KW-1185">Reference proteome</keyword>
<feature type="compositionally biased region" description="Acidic residues" evidence="1">
    <location>
        <begin position="11"/>
        <end position="22"/>
    </location>
</feature>
<dbReference type="Pfam" id="PF20150">
    <property type="entry name" value="2EXR"/>
    <property type="match status" value="1"/>
</dbReference>